<dbReference type="PANTHER" id="PTHR31973">
    <property type="entry name" value="POLYPROTEIN, PUTATIVE-RELATED"/>
    <property type="match status" value="1"/>
</dbReference>
<evidence type="ECO:0000256" key="2">
    <source>
        <dbReference type="ARBA" id="ARBA00022670"/>
    </source>
</evidence>
<dbReference type="InterPro" id="IPR007527">
    <property type="entry name" value="Znf_SWIM"/>
</dbReference>
<evidence type="ECO:0000256" key="3">
    <source>
        <dbReference type="ARBA" id="ARBA00022723"/>
    </source>
</evidence>
<dbReference type="PROSITE" id="PS50966">
    <property type="entry name" value="ZF_SWIM"/>
    <property type="match status" value="1"/>
</dbReference>
<dbReference type="Proteomes" id="UP001151760">
    <property type="component" value="Unassembled WGS sequence"/>
</dbReference>
<proteinExistence type="inferred from homology"/>
<evidence type="ECO:0000256" key="8">
    <source>
        <dbReference type="SAM" id="MobiDB-lite"/>
    </source>
</evidence>
<dbReference type="SMART" id="SM00575">
    <property type="entry name" value="ZnF_PMZ"/>
    <property type="match status" value="1"/>
</dbReference>
<evidence type="ECO:0000256" key="1">
    <source>
        <dbReference type="ARBA" id="ARBA00005234"/>
    </source>
</evidence>
<organism evidence="10 11">
    <name type="scientific">Tanacetum coccineum</name>
    <dbReference type="NCBI Taxonomy" id="301880"/>
    <lineage>
        <taxon>Eukaryota</taxon>
        <taxon>Viridiplantae</taxon>
        <taxon>Streptophyta</taxon>
        <taxon>Embryophyta</taxon>
        <taxon>Tracheophyta</taxon>
        <taxon>Spermatophyta</taxon>
        <taxon>Magnoliopsida</taxon>
        <taxon>eudicotyledons</taxon>
        <taxon>Gunneridae</taxon>
        <taxon>Pentapetalae</taxon>
        <taxon>asterids</taxon>
        <taxon>campanulids</taxon>
        <taxon>Asterales</taxon>
        <taxon>Asteraceae</taxon>
        <taxon>Asteroideae</taxon>
        <taxon>Anthemideae</taxon>
        <taxon>Anthemidinae</taxon>
        <taxon>Tanacetum</taxon>
    </lineage>
</organism>
<evidence type="ECO:0000313" key="10">
    <source>
        <dbReference type="EMBL" id="GJS86919.1"/>
    </source>
</evidence>
<dbReference type="InterPro" id="IPR006564">
    <property type="entry name" value="Znf_PMZ"/>
</dbReference>
<keyword evidence="4 7" id="KW-0863">Zinc-finger</keyword>
<evidence type="ECO:0000256" key="4">
    <source>
        <dbReference type="ARBA" id="ARBA00022771"/>
    </source>
</evidence>
<dbReference type="InterPro" id="IPR038765">
    <property type="entry name" value="Papain-like_cys_pep_sf"/>
</dbReference>
<evidence type="ECO:0000259" key="9">
    <source>
        <dbReference type="PROSITE" id="PS50966"/>
    </source>
</evidence>
<evidence type="ECO:0000256" key="6">
    <source>
        <dbReference type="ARBA" id="ARBA00022833"/>
    </source>
</evidence>
<dbReference type="Gene3D" id="3.40.395.10">
    <property type="entry name" value="Adenoviral Proteinase, Chain A"/>
    <property type="match status" value="1"/>
</dbReference>
<dbReference type="InterPro" id="IPR003653">
    <property type="entry name" value="Peptidase_C48_C"/>
</dbReference>
<reference evidence="10" key="1">
    <citation type="journal article" date="2022" name="Int. J. Mol. Sci.">
        <title>Draft Genome of Tanacetum Coccineum: Genomic Comparison of Closely Related Tanacetum-Family Plants.</title>
        <authorList>
            <person name="Yamashiro T."/>
            <person name="Shiraishi A."/>
            <person name="Nakayama K."/>
            <person name="Satake H."/>
        </authorList>
    </citation>
    <scope>NUCLEOTIDE SEQUENCE</scope>
</reference>
<comment type="similarity">
    <text evidence="1">Belongs to the peptidase C48 family.</text>
</comment>
<keyword evidence="3" id="KW-0479">Metal-binding</keyword>
<keyword evidence="2" id="KW-0645">Protease</keyword>
<dbReference type="EMBL" id="BQNB010011156">
    <property type="protein sequence ID" value="GJS86919.1"/>
    <property type="molecule type" value="Genomic_DNA"/>
</dbReference>
<protein>
    <submittedName>
        <fullName evidence="10">Transposase, MuDR, MULE transposase domain protein</fullName>
    </submittedName>
</protein>
<keyword evidence="6" id="KW-0862">Zinc</keyword>
<gene>
    <name evidence="10" type="ORF">Tco_0769555</name>
</gene>
<evidence type="ECO:0000313" key="11">
    <source>
        <dbReference type="Proteomes" id="UP001151760"/>
    </source>
</evidence>
<evidence type="ECO:0000256" key="7">
    <source>
        <dbReference type="PROSITE-ProRule" id="PRU00325"/>
    </source>
</evidence>
<comment type="caution">
    <text evidence="10">The sequence shown here is derived from an EMBL/GenBank/DDBJ whole genome shotgun (WGS) entry which is preliminary data.</text>
</comment>
<reference evidence="10" key="2">
    <citation type="submission" date="2022-01" db="EMBL/GenBank/DDBJ databases">
        <authorList>
            <person name="Yamashiro T."/>
            <person name="Shiraishi A."/>
            <person name="Satake H."/>
            <person name="Nakayama K."/>
        </authorList>
    </citation>
    <scope>NUCLEOTIDE SEQUENCE</scope>
</reference>
<feature type="domain" description="SWIM-type" evidence="9">
    <location>
        <begin position="398"/>
        <end position="432"/>
    </location>
</feature>
<keyword evidence="5" id="KW-0378">Hydrolase</keyword>
<dbReference type="Pfam" id="PF04434">
    <property type="entry name" value="SWIM"/>
    <property type="match status" value="1"/>
</dbReference>
<feature type="region of interest" description="Disordered" evidence="8">
    <location>
        <begin position="477"/>
        <end position="498"/>
    </location>
</feature>
<evidence type="ECO:0000256" key="5">
    <source>
        <dbReference type="ARBA" id="ARBA00022801"/>
    </source>
</evidence>
<keyword evidence="11" id="KW-1185">Reference proteome</keyword>
<dbReference type="PANTHER" id="PTHR31973:SF185">
    <property type="entry name" value="TRANSPOSASE, MUDR, PLANT, MULE TRANSPOSASE DOMAIN-CONTAINING PROTEIN"/>
    <property type="match status" value="1"/>
</dbReference>
<name>A0ABQ4Z9R0_9ASTR</name>
<dbReference type="SUPFAM" id="SSF54001">
    <property type="entry name" value="Cysteine proteinases"/>
    <property type="match status" value="1"/>
</dbReference>
<sequence>MNARPVRQENTVPIIVGQHYRCSVLYSKDIANLLFFNMYGTTKFPTPMRIPTWFIILIGKDRWPGQQAVARISELGKRQQLPSKYLVTPFTGYNEEENNVTFLGSRFTGNILFYKNVDPAKHMNSWMELMIRRRPLNANWTVAYTSTISVHPENNQFIILKDPHVIGTLDGSTCPYPSWNDVDWVFLPIHVAGNHWATGVIHLANSHFYVFDSMFIEENNNVPQLSTPRAYDRCCTFKGSIQGNNSGSCGHGWKQLDCADCIWYMQRGNRHDAIALAVEKEFPLAFHDAYTREDYATNMNTLQIVQPDAHEKLCRAGPQRWSRAHCPLVRYNYMTSNSVESVNACSVIYRKEPVLKLAETYRAMVQECKQSGKKRMKSATWVVKGVNAYQYEVSDGQYIREVNLQTGICGCRKWQLSGLPCGHVIAITRFLGLTDCVHYAADWFKKLKYQGTYSESIHSLGNMQQWEFPENIQKAIPPRMDNPQPGRPKNTNRIKSQGEEPRIIRCTRCTQTGHRRDQCGQPFVVQPPVNIRTHNDQQFTQNNQPSFNNPTQQYDNTFHNINHYTSQQYGHTTYPSQPYCETPYPSQPYDQHFANTTQPYNGHHTESSQMYEQYNSQQYDAQHLDDINTNGSNSWFNSFEF</sequence>
<accession>A0ABQ4Z9R0</accession>
<dbReference type="Pfam" id="PF02902">
    <property type="entry name" value="Peptidase_C48"/>
    <property type="match status" value="1"/>
</dbReference>